<protein>
    <submittedName>
        <fullName evidence="2">Protein involved in meta-pathway of phenol degradation</fullName>
    </submittedName>
</protein>
<feature type="chain" id="PRO_5013081342" evidence="1">
    <location>
        <begin position="26"/>
        <end position="297"/>
    </location>
</feature>
<proteinExistence type="predicted"/>
<keyword evidence="3" id="KW-1185">Reference proteome</keyword>
<reference evidence="2 3" key="1">
    <citation type="journal article" date="2017" name="Sci. Rep.">
        <title>Revealing the Saline Adaptation Strategies of the Halophilic Bacterium Halomonas beimenensis through High-throughput Omics and Transposon Mutagenesis Approaches.</title>
        <authorList>
            <person name="Chen Y.H."/>
            <person name="Lin S.S."/>
            <person name="Shyu Y.T."/>
        </authorList>
    </citation>
    <scope>NUCLEOTIDE SEQUENCE [LARGE SCALE GENOMIC DNA]</scope>
    <source>
        <strain evidence="2 3">NTU-111</strain>
    </source>
</reference>
<dbReference type="RefSeq" id="WP_227644552.1">
    <property type="nucleotide sequence ID" value="NZ_BAAADT010000003.1"/>
</dbReference>
<dbReference type="KEGG" id="hbe:BEI_0564"/>
<feature type="signal peptide" evidence="1">
    <location>
        <begin position="1"/>
        <end position="25"/>
    </location>
</feature>
<evidence type="ECO:0000313" key="2">
    <source>
        <dbReference type="EMBL" id="ATJ81551.1"/>
    </source>
</evidence>
<keyword evidence="1" id="KW-0732">Signal</keyword>
<dbReference type="InterPro" id="IPR025737">
    <property type="entry name" value="FApF"/>
</dbReference>
<dbReference type="Pfam" id="PF13557">
    <property type="entry name" value="Phenol_MetA_deg"/>
    <property type="match status" value="1"/>
</dbReference>
<accession>A0A291P3T4</accession>
<evidence type="ECO:0000256" key="1">
    <source>
        <dbReference type="SAM" id="SignalP"/>
    </source>
</evidence>
<dbReference type="EMBL" id="CP021435">
    <property type="protein sequence ID" value="ATJ81551.1"/>
    <property type="molecule type" value="Genomic_DNA"/>
</dbReference>
<sequence>MTHLSKGMSAGIAGLALSLATAAQATEGGGSSYPMGAENYLMGALPPPGLYSLLYANHYAADDFRDDDGDSLPIDFRLRADVLAPRLLWVTERRLLGGQLAFAALLPLVDLDVSVNGMQDSDRGLGDIDLTAALAYHHGPTLHSAVGIDVIAPTGEYEAGRLANIGRNYWTVQGVYAASRVDPDGLNWDFKLMYDYNFENEDTDYRSGQELHADYALGYGVHPNWVVGIGGYAYKQITGDRLNGVDIGNEGQAFAIGPSIKLDAGEGAFVSLKYEREFFLENRPDGDAWWIKAAWPL</sequence>
<dbReference type="AlphaFoldDB" id="A0A291P3T4"/>
<dbReference type="Proteomes" id="UP000219993">
    <property type="component" value="Chromosome"/>
</dbReference>
<evidence type="ECO:0000313" key="3">
    <source>
        <dbReference type="Proteomes" id="UP000219993"/>
    </source>
</evidence>
<organism evidence="2 3">
    <name type="scientific">Halomonas beimenensis</name>
    <dbReference type="NCBI Taxonomy" id="475662"/>
    <lineage>
        <taxon>Bacteria</taxon>
        <taxon>Pseudomonadati</taxon>
        <taxon>Pseudomonadota</taxon>
        <taxon>Gammaproteobacteria</taxon>
        <taxon>Oceanospirillales</taxon>
        <taxon>Halomonadaceae</taxon>
        <taxon>Halomonas</taxon>
    </lineage>
</organism>
<gene>
    <name evidence="2" type="ORF">BEI_0564</name>
</gene>
<name>A0A291P3T4_9GAMM</name>